<feature type="compositionally biased region" description="Polar residues" evidence="6">
    <location>
        <begin position="310"/>
        <end position="323"/>
    </location>
</feature>
<keyword evidence="10" id="KW-1185">Reference proteome</keyword>
<comment type="caution">
    <text evidence="9">The sequence shown here is derived from an EMBL/GenBank/DDBJ whole genome shotgun (WGS) entry which is preliminary data.</text>
</comment>
<feature type="transmembrane region" description="Helical" evidence="7">
    <location>
        <begin position="44"/>
        <end position="66"/>
    </location>
</feature>
<dbReference type="GeneID" id="85305608"/>
<feature type="transmembrane region" description="Helical" evidence="7">
    <location>
        <begin position="12"/>
        <end position="32"/>
    </location>
</feature>
<dbReference type="InterPro" id="IPR052337">
    <property type="entry name" value="SAT4-like"/>
</dbReference>
<keyword evidence="3 7" id="KW-1133">Transmembrane helix</keyword>
<dbReference type="Pfam" id="PF20684">
    <property type="entry name" value="Fung_rhodopsin"/>
    <property type="match status" value="1"/>
</dbReference>
<dbReference type="AlphaFoldDB" id="A0AAJ0FJZ1"/>
<gene>
    <name evidence="9" type="ORF">QBC33DRAFT_179367</name>
</gene>
<evidence type="ECO:0000256" key="2">
    <source>
        <dbReference type="ARBA" id="ARBA00022692"/>
    </source>
</evidence>
<evidence type="ECO:0000313" key="10">
    <source>
        <dbReference type="Proteomes" id="UP001244011"/>
    </source>
</evidence>
<evidence type="ECO:0000256" key="5">
    <source>
        <dbReference type="ARBA" id="ARBA00038359"/>
    </source>
</evidence>
<comment type="similarity">
    <text evidence="5">Belongs to the SAT4 family.</text>
</comment>
<feature type="region of interest" description="Disordered" evidence="6">
    <location>
        <begin position="281"/>
        <end position="335"/>
    </location>
</feature>
<protein>
    <recommendedName>
        <fullName evidence="8">Rhodopsin domain-containing protein</fullName>
    </recommendedName>
</protein>
<dbReference type="RefSeq" id="XP_060281197.1">
    <property type="nucleotide sequence ID" value="XM_060422421.1"/>
</dbReference>
<feature type="transmembrane region" description="Helical" evidence="7">
    <location>
        <begin position="95"/>
        <end position="115"/>
    </location>
</feature>
<evidence type="ECO:0000256" key="3">
    <source>
        <dbReference type="ARBA" id="ARBA00022989"/>
    </source>
</evidence>
<dbReference type="PANTHER" id="PTHR33048:SF123">
    <property type="entry name" value="INTEGRAL MEMBRANE PROTEIN"/>
    <property type="match status" value="1"/>
</dbReference>
<name>A0AAJ0FJZ1_9PEZI</name>
<comment type="subcellular location">
    <subcellularLocation>
        <location evidence="1">Membrane</location>
        <topology evidence="1">Multi-pass membrane protein</topology>
    </subcellularLocation>
</comment>
<accession>A0AAJ0FJZ1</accession>
<dbReference type="InterPro" id="IPR049326">
    <property type="entry name" value="Rhodopsin_dom_fungi"/>
</dbReference>
<keyword evidence="4 7" id="KW-0472">Membrane</keyword>
<evidence type="ECO:0000256" key="7">
    <source>
        <dbReference type="SAM" id="Phobius"/>
    </source>
</evidence>
<feature type="transmembrane region" description="Helical" evidence="7">
    <location>
        <begin position="167"/>
        <end position="190"/>
    </location>
</feature>
<evidence type="ECO:0000256" key="4">
    <source>
        <dbReference type="ARBA" id="ARBA00023136"/>
    </source>
</evidence>
<dbReference type="Proteomes" id="UP001244011">
    <property type="component" value="Unassembled WGS sequence"/>
</dbReference>
<feature type="transmembrane region" description="Helical" evidence="7">
    <location>
        <begin position="122"/>
        <end position="142"/>
    </location>
</feature>
<dbReference type="PANTHER" id="PTHR33048">
    <property type="entry name" value="PTH11-LIKE INTEGRAL MEMBRANE PROTEIN (AFU_ORTHOLOGUE AFUA_5G11245)"/>
    <property type="match status" value="1"/>
</dbReference>
<evidence type="ECO:0000256" key="1">
    <source>
        <dbReference type="ARBA" id="ARBA00004141"/>
    </source>
</evidence>
<keyword evidence="2 7" id="KW-0812">Transmembrane</keyword>
<feature type="transmembrane region" description="Helical" evidence="7">
    <location>
        <begin position="202"/>
        <end position="221"/>
    </location>
</feature>
<dbReference type="GO" id="GO:0016020">
    <property type="term" value="C:membrane"/>
    <property type="evidence" value="ECO:0007669"/>
    <property type="project" value="UniProtKB-SubCell"/>
</dbReference>
<feature type="compositionally biased region" description="Basic and acidic residues" evidence="6">
    <location>
        <begin position="286"/>
        <end position="301"/>
    </location>
</feature>
<feature type="transmembrane region" description="Helical" evidence="7">
    <location>
        <begin position="241"/>
        <end position="261"/>
    </location>
</feature>
<evidence type="ECO:0000256" key="6">
    <source>
        <dbReference type="SAM" id="MobiDB-lite"/>
    </source>
</evidence>
<evidence type="ECO:0000313" key="9">
    <source>
        <dbReference type="EMBL" id="KAK1764984.1"/>
    </source>
</evidence>
<sequence>MQSDQSRQNSLVITASVLVGLSVLVVATRLVIRLGVIRNAGWDDYTIGVALIFAIGYLAEILVGAANRMGFPMADLTMENKVIFFKATLAIEVTYYSAVAFVKLSLLCMFLRFIISRRLRMICYVTIGVHIVFYIVCVSVTLGQCRPFNKFWDATFTAPGSCINGTAFFYFTSSFNIVTDFWILGLPIKTLNGISRPRNEKLTLIAIFGVGLFATITSIIRLRTIYTYTLSTDPFRDSITINLWSIIEINVGIMCASVPALKPLFTPSKLRQVTRGTKQSAGYRFHSSERSGVEQRTKSDEQLCAPYELSETSRSAAAKSSSEVEYPPTRVGPSR</sequence>
<evidence type="ECO:0000259" key="8">
    <source>
        <dbReference type="Pfam" id="PF20684"/>
    </source>
</evidence>
<proteinExistence type="inferred from homology"/>
<organism evidence="9 10">
    <name type="scientific">Phialemonium atrogriseum</name>
    <dbReference type="NCBI Taxonomy" id="1093897"/>
    <lineage>
        <taxon>Eukaryota</taxon>
        <taxon>Fungi</taxon>
        <taxon>Dikarya</taxon>
        <taxon>Ascomycota</taxon>
        <taxon>Pezizomycotina</taxon>
        <taxon>Sordariomycetes</taxon>
        <taxon>Sordariomycetidae</taxon>
        <taxon>Cephalothecales</taxon>
        <taxon>Cephalothecaceae</taxon>
        <taxon>Phialemonium</taxon>
    </lineage>
</organism>
<reference evidence="9" key="1">
    <citation type="submission" date="2023-06" db="EMBL/GenBank/DDBJ databases">
        <title>Genome-scale phylogeny and comparative genomics of the fungal order Sordariales.</title>
        <authorList>
            <consortium name="Lawrence Berkeley National Laboratory"/>
            <person name="Hensen N."/>
            <person name="Bonometti L."/>
            <person name="Westerberg I."/>
            <person name="Brannstrom I.O."/>
            <person name="Guillou S."/>
            <person name="Cros-Aarteil S."/>
            <person name="Calhoun S."/>
            <person name="Haridas S."/>
            <person name="Kuo A."/>
            <person name="Mondo S."/>
            <person name="Pangilinan J."/>
            <person name="Riley R."/>
            <person name="Labutti K."/>
            <person name="Andreopoulos B."/>
            <person name="Lipzen A."/>
            <person name="Chen C."/>
            <person name="Yanf M."/>
            <person name="Daum C."/>
            <person name="Ng V."/>
            <person name="Clum A."/>
            <person name="Steindorff A."/>
            <person name="Ohm R."/>
            <person name="Martin F."/>
            <person name="Silar P."/>
            <person name="Natvig D."/>
            <person name="Lalanne C."/>
            <person name="Gautier V."/>
            <person name="Ament-Velasquez S.L."/>
            <person name="Kruys A."/>
            <person name="Hutchinson M.I."/>
            <person name="Powell A.J."/>
            <person name="Barry K."/>
            <person name="Miller A.N."/>
            <person name="Grigoriev I.V."/>
            <person name="Debuchy R."/>
            <person name="Gladieux P."/>
            <person name="Thoren M.H."/>
            <person name="Johannesson H."/>
        </authorList>
    </citation>
    <scope>NUCLEOTIDE SEQUENCE</scope>
    <source>
        <strain evidence="9">8032-3</strain>
    </source>
</reference>
<dbReference type="EMBL" id="MU839017">
    <property type="protein sequence ID" value="KAK1764984.1"/>
    <property type="molecule type" value="Genomic_DNA"/>
</dbReference>
<feature type="domain" description="Rhodopsin" evidence="8">
    <location>
        <begin position="29"/>
        <end position="265"/>
    </location>
</feature>